<dbReference type="EMBL" id="CP005074">
    <property type="protein sequence ID" value="AGR41541.1"/>
    <property type="molecule type" value="Genomic_DNA"/>
</dbReference>
<evidence type="ECO:0000313" key="2">
    <source>
        <dbReference type="Proteomes" id="UP000014984"/>
    </source>
</evidence>
<evidence type="ECO:0008006" key="3">
    <source>
        <dbReference type="Google" id="ProtNLM"/>
    </source>
</evidence>
<reference evidence="1 2" key="1">
    <citation type="journal article" date="2013" name="Genome Biol. Evol.">
        <title>Comparison of metabolic capacities and inference of gene content evolution in mosquito-associated Spiroplasma diminutum and S. taiwanense.</title>
        <authorList>
            <person name="Lo W.S."/>
            <person name="Ku C."/>
            <person name="Chen L.L."/>
            <person name="Chang T.H."/>
            <person name="Kuo C.H."/>
        </authorList>
    </citation>
    <scope>NUCLEOTIDE SEQUENCE [LARGE SCALE GENOMIC DNA]</scope>
    <source>
        <strain evidence="1">CT-1</strain>
    </source>
</reference>
<dbReference type="OrthoDB" id="9799173at2"/>
<dbReference type="HOGENOM" id="CLU_2025293_0_0_14"/>
<gene>
    <name evidence="1" type="ORF">STAIW_v1c09550</name>
</gene>
<keyword evidence="2" id="KW-1185">Reference proteome</keyword>
<accession>S5LY76</accession>
<organism evidence="1 2">
    <name type="scientific">Spiroplasma taiwanense CT-1</name>
    <dbReference type="NCBI Taxonomy" id="1276220"/>
    <lineage>
        <taxon>Bacteria</taxon>
        <taxon>Bacillati</taxon>
        <taxon>Mycoplasmatota</taxon>
        <taxon>Mollicutes</taxon>
        <taxon>Entomoplasmatales</taxon>
        <taxon>Spiroplasmataceae</taxon>
        <taxon>Spiroplasma</taxon>
    </lineage>
</organism>
<name>S5LY76_9MOLU</name>
<protein>
    <recommendedName>
        <fullName evidence="3">Antitoxin SocA-like Panacea domain-containing protein</fullName>
    </recommendedName>
</protein>
<dbReference type="RefSeq" id="WP_020834680.1">
    <property type="nucleotide sequence ID" value="NC_021846.1"/>
</dbReference>
<dbReference type="STRING" id="1276220.STAIW_v1c09550"/>
<sequence>MFFYTKNEYLNFILNVIEKITQIQIQKIIYIVYSYFLLFEKKIADINFETWRWGPVIYRLWKKHTMFSANNVSLSFDKSTYNRFSSLYSSENKKINYYFFIKIKVLRYCSDLSWTNTLKKTL</sequence>
<proteinExistence type="predicted"/>
<dbReference type="AlphaFoldDB" id="S5LY76"/>
<dbReference type="Proteomes" id="UP000014984">
    <property type="component" value="Chromosome"/>
</dbReference>
<dbReference type="KEGG" id="stai:STAIW_v1c09550"/>
<evidence type="ECO:0000313" key="1">
    <source>
        <dbReference type="EMBL" id="AGR41541.1"/>
    </source>
</evidence>